<dbReference type="SMART" id="SM00220">
    <property type="entry name" value="S_TKc"/>
    <property type="match status" value="1"/>
</dbReference>
<dbReference type="Gene3D" id="1.10.510.10">
    <property type="entry name" value="Transferase(Phosphotransferase) domain 1"/>
    <property type="match status" value="1"/>
</dbReference>
<dbReference type="KEGG" id="ngr:NAEGRDRAFT_79072"/>
<evidence type="ECO:0000256" key="1">
    <source>
        <dbReference type="SAM" id="Coils"/>
    </source>
</evidence>
<dbReference type="RefSeq" id="XP_002679337.1">
    <property type="nucleotide sequence ID" value="XM_002679291.1"/>
</dbReference>
<feature type="compositionally biased region" description="Basic and acidic residues" evidence="2">
    <location>
        <begin position="46"/>
        <end position="55"/>
    </location>
</feature>
<evidence type="ECO:0000313" key="4">
    <source>
        <dbReference type="EMBL" id="EFC46593.1"/>
    </source>
</evidence>
<keyword evidence="4" id="KW-0418">Kinase</keyword>
<feature type="compositionally biased region" description="Low complexity" evidence="2">
    <location>
        <begin position="1646"/>
        <end position="1662"/>
    </location>
</feature>
<feature type="region of interest" description="Disordered" evidence="2">
    <location>
        <begin position="912"/>
        <end position="940"/>
    </location>
</feature>
<feature type="compositionally biased region" description="Low complexity" evidence="2">
    <location>
        <begin position="989"/>
        <end position="1000"/>
    </location>
</feature>
<evidence type="ECO:0000313" key="5">
    <source>
        <dbReference type="Proteomes" id="UP000006671"/>
    </source>
</evidence>
<feature type="compositionally biased region" description="Low complexity" evidence="2">
    <location>
        <begin position="1574"/>
        <end position="1614"/>
    </location>
</feature>
<sequence length="1839" mass="210543">MQGSSDDWERLSFPKSPTFSPEVGSSSVRFSLSGLTTGDTPSPSNEGRDYGMDESQRELPHFPIFSSSKHQDDEPSTFSSILFADTPVRGTESEAVAKLTNHVENMKLELDTWRSLYKELQTKHTARLENIFREQKQREEEIRQKYEEDKSLSQKGVSKASFVIMTDMKNLLYLFKHQNIENVYEMVNTEINEKDIASDQFICIYKEFKTALFNIFKSISTEKHINKEHHTLVQSLRVEKEKLEKELFTLKQSVDIGPSHEHEQEKIHELHEEYASKIEEMEQKNYKLESQVKELKGIDEKFEKIKLERLELERQISSEARIRERLEEEVETLRSLKNETETQLNLLKQQLQQRDYIVKTKQTEIDKLSDNLLRSNDKVRVLEDSLDKLKEKYGEENSFDYHELQHELEDLSKRLNMKIHENEEITRSYEMRINQMEKVIQESQKVIDLESKKTETITSHHTELVEEVDRLKNLLLESGVVIKNSRDYRTIVDKTVEFVSVRSHHFSSVARELEMSKKRLEDSENDRIIIKKELEAIIQGLEHKLSDDTRLREEEKYKFETIIKSLEDQLVQKREFSNEVIMEQTKRLNRNMERLQIDLAEKDKQLQSATNTIRSLREESDIGVAARDERIRQLEDNLAKKDEEISKASMDFNKDIDHLKKKIKKLQADNDSLHMRVENERSSMAKEAQSAALQLEDAYTGKLRDYEIKFEALNSQLSQYHDQISDQEDRINSLIREKEELIRRDSNSSVEKILDEQLRQLQDHYESDNRKYLEQYEHMVKKYKILKERFFKQSLRQNELQNYLLKLKRKHKRKKEGGEDQEQDTDPAIQTTDTTIKQTSNILSMPSMITSNSNLYSNTPIMNSNIMNEGRHVISPNTHQQQNTYYDYNNYQSHPLNNDEHIYPKYIVAHPPPPSTTLHTTSSPSVHHSDHMPHNNQLPSYYQPISAVSITKKASQLAAASQKILNTAPLTNPNATTTTTTTKKKKKSNTSTSKTRSSSNPKRRKSDQELVTIFKFDFDTTTSPDKIELAKASLKRLRAIKHPGVVNFLDGVELPNSICIVTEYVTPLSTELQNIRIQLGAPEIIAYGLYQIAKVLTFLHGKNMYHCNVNMDSVFVDNGGDWKLGELGFLTSFQNSGGVVNPTEASYGVPVRTFGSFIMNKYKSLELTTQRWDIIEESPSKLDSWGLACLIYEIFEGNLNNSDDLKRVSKIPKTLRVGYDQLIDKNVKMRMDAARLLENPYFKNSLIEIQLFLENITIKDAAATDDFLNRLPDMLTQIPQNNLKNKVLPSLIQLIKFTNNGQKAIVPIMKLGSLLNEDDYKTIFIPKIIDLFEIADRTVRVNLLRSIDHIAIYLTKEQSEIVYEHVSKGFKDTSPVLREMTVKAMISLVPKLKEDTVDNSVVRFMWALQGDKENAIRTNTVIAFGKLAANFSEKTRKRVLLAAFVRSLKDPFVHSRVAALKALLSTKSFYSVSEVAVKGLPFVVSLTVDAEKQVRDLAFQVMNEFLKVISDLSENPNFTEIVANERSQDSAIANGQSSTSATTGGSGEQGDYLSWAMKSIKTKVLGENEQHSGSNTTTNQQQTRPTSSPSLSSTNTNSGYGSSTVNTSNTASSTIYKPVSLNTTPKQNSQEFNTLQPKQATQNKPVQSVNTNNTASTTAQKKQPVKSSSNNEFDDFFDMDDMPGNNGNSSSGAMLGGDDLLDGDWSSWDMDNQFEIPKAKTTIASSSLKLSHAPTSSTTTTSTSSPNPTQKRPTANTNQSNITSSQKNNFGDDFFASMNEPQKKQPSFSQQPPKQPQPQPQQQLQPIRQQQQPKQATSNTNNTSQQQKPKDWSDNWEEW</sequence>
<keyword evidence="1" id="KW-0175">Coiled coil</keyword>
<feature type="region of interest" description="Disordered" evidence="2">
    <location>
        <begin position="1"/>
        <end position="55"/>
    </location>
</feature>
<gene>
    <name evidence="4" type="ORF">NAEGRDRAFT_79072</name>
</gene>
<feature type="region of interest" description="Disordered" evidence="2">
    <location>
        <begin position="969"/>
        <end position="1006"/>
    </location>
</feature>
<feature type="compositionally biased region" description="Polar residues" evidence="2">
    <location>
        <begin position="15"/>
        <end position="45"/>
    </location>
</feature>
<dbReference type="eggNOG" id="KOG1243">
    <property type="taxonomic scope" value="Eukaryota"/>
</dbReference>
<dbReference type="PANTHER" id="PTHR12984">
    <property type="entry name" value="SCY1-RELATED S/T PROTEIN KINASE-LIKE"/>
    <property type="match status" value="1"/>
</dbReference>
<dbReference type="SUPFAM" id="SSF56112">
    <property type="entry name" value="Protein kinase-like (PK-like)"/>
    <property type="match status" value="1"/>
</dbReference>
<dbReference type="Gene3D" id="1.25.10.10">
    <property type="entry name" value="Leucine-rich Repeat Variant"/>
    <property type="match status" value="1"/>
</dbReference>
<dbReference type="PROSITE" id="PS50011">
    <property type="entry name" value="PROTEIN_KINASE_DOM"/>
    <property type="match status" value="1"/>
</dbReference>
<evidence type="ECO:0000259" key="3">
    <source>
        <dbReference type="PROSITE" id="PS50011"/>
    </source>
</evidence>
<keyword evidence="5" id="KW-1185">Reference proteome</keyword>
<dbReference type="InterPro" id="IPR000719">
    <property type="entry name" value="Prot_kinase_dom"/>
</dbReference>
<dbReference type="Pfam" id="PF00069">
    <property type="entry name" value="Pkinase"/>
    <property type="match status" value="1"/>
</dbReference>
<dbReference type="InterPro" id="IPR011009">
    <property type="entry name" value="Kinase-like_dom_sf"/>
</dbReference>
<dbReference type="GeneID" id="8848673"/>
<feature type="domain" description="Protein kinase" evidence="3">
    <location>
        <begin position="981"/>
        <end position="1242"/>
    </location>
</feature>
<dbReference type="GO" id="GO:0005524">
    <property type="term" value="F:ATP binding"/>
    <property type="evidence" value="ECO:0007669"/>
    <property type="project" value="InterPro"/>
</dbReference>
<dbReference type="InterPro" id="IPR016024">
    <property type="entry name" value="ARM-type_fold"/>
</dbReference>
<feature type="compositionally biased region" description="Low complexity" evidence="2">
    <location>
        <begin position="1735"/>
        <end position="1745"/>
    </location>
</feature>
<accession>D2V9H5</accession>
<feature type="compositionally biased region" description="Polar residues" evidence="2">
    <location>
        <begin position="1620"/>
        <end position="1645"/>
    </location>
</feature>
<dbReference type="STRING" id="5762.D2V9H5"/>
<feature type="region of interest" description="Disordered" evidence="2">
    <location>
        <begin position="1529"/>
        <end position="1548"/>
    </location>
</feature>
<dbReference type="OrthoDB" id="447103at2759"/>
<dbReference type="InterPro" id="IPR011989">
    <property type="entry name" value="ARM-like"/>
</dbReference>
<evidence type="ECO:0000256" key="2">
    <source>
        <dbReference type="SAM" id="MobiDB-lite"/>
    </source>
</evidence>
<reference evidence="4 5" key="1">
    <citation type="journal article" date="2010" name="Cell">
        <title>The genome of Naegleria gruberi illuminates early eukaryotic versatility.</title>
        <authorList>
            <person name="Fritz-Laylin L.K."/>
            <person name="Prochnik S.E."/>
            <person name="Ginger M.L."/>
            <person name="Dacks J.B."/>
            <person name="Carpenter M.L."/>
            <person name="Field M.C."/>
            <person name="Kuo A."/>
            <person name="Paredez A."/>
            <person name="Chapman J."/>
            <person name="Pham J."/>
            <person name="Shu S."/>
            <person name="Neupane R."/>
            <person name="Cipriano M."/>
            <person name="Mancuso J."/>
            <person name="Tu H."/>
            <person name="Salamov A."/>
            <person name="Lindquist E."/>
            <person name="Shapiro H."/>
            <person name="Lucas S."/>
            <person name="Grigoriev I.V."/>
            <person name="Cande W.Z."/>
            <person name="Fulton C."/>
            <person name="Rokhsar D.S."/>
            <person name="Dawson S.C."/>
        </authorList>
    </citation>
    <scope>NUCLEOTIDE SEQUENCE [LARGE SCALE GENOMIC DNA]</scope>
    <source>
        <strain evidence="4 5">NEG-M</strain>
    </source>
</reference>
<dbReference type="GO" id="GO:0004674">
    <property type="term" value="F:protein serine/threonine kinase activity"/>
    <property type="evidence" value="ECO:0007669"/>
    <property type="project" value="UniProtKB-KW"/>
</dbReference>
<dbReference type="VEuPathDB" id="AmoebaDB:NAEGRDRAFT_79072"/>
<feature type="coiled-coil region" evidence="1">
    <location>
        <begin position="703"/>
        <end position="744"/>
    </location>
</feature>
<dbReference type="Proteomes" id="UP000006671">
    <property type="component" value="Unassembled WGS sequence"/>
</dbReference>
<dbReference type="InterPro" id="IPR051177">
    <property type="entry name" value="CIK-Related_Protein"/>
</dbReference>
<dbReference type="EMBL" id="GG738858">
    <property type="protein sequence ID" value="EFC46593.1"/>
    <property type="molecule type" value="Genomic_DNA"/>
</dbReference>
<dbReference type="PANTHER" id="PTHR12984:SF3">
    <property type="entry name" value="N-TERMINAL KINASE-LIKE PROTEIN"/>
    <property type="match status" value="1"/>
</dbReference>
<feature type="compositionally biased region" description="Acidic residues" evidence="2">
    <location>
        <begin position="1672"/>
        <end position="1681"/>
    </location>
</feature>
<dbReference type="SUPFAM" id="SSF48371">
    <property type="entry name" value="ARM repeat"/>
    <property type="match status" value="1"/>
</dbReference>
<feature type="coiled-coil region" evidence="1">
    <location>
        <begin position="578"/>
        <end position="676"/>
    </location>
</feature>
<feature type="compositionally biased region" description="Low complexity" evidence="2">
    <location>
        <begin position="1800"/>
        <end position="1815"/>
    </location>
</feature>
<organism evidence="5">
    <name type="scientific">Naegleria gruberi</name>
    <name type="common">Amoeba</name>
    <dbReference type="NCBI Taxonomy" id="5762"/>
    <lineage>
        <taxon>Eukaryota</taxon>
        <taxon>Discoba</taxon>
        <taxon>Heterolobosea</taxon>
        <taxon>Tetramitia</taxon>
        <taxon>Eutetramitia</taxon>
        <taxon>Vahlkampfiidae</taxon>
        <taxon>Naegleria</taxon>
    </lineage>
</organism>
<feature type="region of interest" description="Disordered" evidence="2">
    <location>
        <begin position="810"/>
        <end position="836"/>
    </location>
</feature>
<dbReference type="InParanoid" id="D2V9H5"/>
<feature type="compositionally biased region" description="Polar residues" evidence="2">
    <location>
        <begin position="1816"/>
        <end position="1827"/>
    </location>
</feature>
<keyword evidence="4" id="KW-0723">Serine/threonine-protein kinase</keyword>
<protein>
    <submittedName>
        <fullName evidence="4">Serine/threonine protein kinase</fullName>
    </submittedName>
</protein>
<keyword evidence="4" id="KW-0808">Transferase</keyword>
<feature type="region of interest" description="Disordered" evidence="2">
    <location>
        <begin position="1725"/>
        <end position="1839"/>
    </location>
</feature>
<feature type="compositionally biased region" description="Low complexity" evidence="2">
    <location>
        <begin position="969"/>
        <end position="981"/>
    </location>
</feature>
<feature type="compositionally biased region" description="Low complexity" evidence="2">
    <location>
        <begin position="916"/>
        <end position="926"/>
    </location>
</feature>
<dbReference type="Gene3D" id="3.30.200.20">
    <property type="entry name" value="Phosphorylase Kinase, domain 1"/>
    <property type="match status" value="1"/>
</dbReference>
<feature type="region of interest" description="Disordered" evidence="2">
    <location>
        <begin position="1566"/>
        <end position="1695"/>
    </location>
</feature>
<feature type="compositionally biased region" description="Polar residues" evidence="2">
    <location>
        <begin position="1746"/>
        <end position="1769"/>
    </location>
</feature>
<feature type="coiled-coil region" evidence="1">
    <location>
        <begin position="226"/>
        <end position="421"/>
    </location>
</feature>
<proteinExistence type="predicted"/>
<name>D2V9H5_NAEGR</name>